<keyword evidence="1" id="KW-1133">Transmembrane helix</keyword>
<dbReference type="AlphaFoldDB" id="A0A4R9GQ92"/>
<dbReference type="OrthoDB" id="345848at2"/>
<keyword evidence="1" id="KW-0472">Membrane</keyword>
<keyword evidence="1" id="KW-0812">Transmembrane</keyword>
<keyword evidence="3" id="KW-1185">Reference proteome</keyword>
<organism evidence="2 3">
    <name type="scientific">Leptospira fluminis</name>
    <dbReference type="NCBI Taxonomy" id="2484979"/>
    <lineage>
        <taxon>Bacteria</taxon>
        <taxon>Pseudomonadati</taxon>
        <taxon>Spirochaetota</taxon>
        <taxon>Spirochaetia</taxon>
        <taxon>Leptospirales</taxon>
        <taxon>Leptospiraceae</taxon>
        <taxon>Leptospira</taxon>
    </lineage>
</organism>
<evidence type="ECO:0000256" key="1">
    <source>
        <dbReference type="SAM" id="Phobius"/>
    </source>
</evidence>
<reference evidence="2" key="1">
    <citation type="journal article" date="2019" name="PLoS Negl. Trop. Dis.">
        <title>Revisiting the worldwide diversity of Leptospira species in the environment.</title>
        <authorList>
            <person name="Vincent A.T."/>
            <person name="Schiettekatte O."/>
            <person name="Bourhy P."/>
            <person name="Veyrier F.J."/>
            <person name="Picardeau M."/>
        </authorList>
    </citation>
    <scope>NUCLEOTIDE SEQUENCE [LARGE SCALE GENOMIC DNA]</scope>
    <source>
        <strain evidence="2">SCS5</strain>
    </source>
</reference>
<name>A0A4R9GQ92_9LEPT</name>
<evidence type="ECO:0000313" key="2">
    <source>
        <dbReference type="EMBL" id="TGK18095.1"/>
    </source>
</evidence>
<sequence>MKPEKTDIPPDLKQQLELFLDPGNQNPDAISVPPELKKRVMLHLIHLKHLRIILITTLLLAFSPLTALLFTDWNFLLQAGILHGILATSGLLFLLFAVLIGIYLVQNKSPYTKEWKNKLGFDE</sequence>
<accession>A0A4R9GQ92</accession>
<dbReference type="Proteomes" id="UP000297855">
    <property type="component" value="Unassembled WGS sequence"/>
</dbReference>
<feature type="transmembrane region" description="Helical" evidence="1">
    <location>
        <begin position="49"/>
        <end position="69"/>
    </location>
</feature>
<proteinExistence type="predicted"/>
<dbReference type="EMBL" id="RQEV01000011">
    <property type="protein sequence ID" value="TGK18095.1"/>
    <property type="molecule type" value="Genomic_DNA"/>
</dbReference>
<protein>
    <submittedName>
        <fullName evidence="2">Uncharacterized protein</fullName>
    </submittedName>
</protein>
<comment type="caution">
    <text evidence="2">The sequence shown here is derived from an EMBL/GenBank/DDBJ whole genome shotgun (WGS) entry which is preliminary data.</text>
</comment>
<feature type="transmembrane region" description="Helical" evidence="1">
    <location>
        <begin position="81"/>
        <end position="105"/>
    </location>
</feature>
<evidence type="ECO:0000313" key="3">
    <source>
        <dbReference type="Proteomes" id="UP000297855"/>
    </source>
</evidence>
<dbReference type="RefSeq" id="WP_135813747.1">
    <property type="nucleotide sequence ID" value="NZ_RQEV01000011.1"/>
</dbReference>
<gene>
    <name evidence="2" type="ORF">EHO61_11630</name>
</gene>